<evidence type="ECO:0000256" key="4">
    <source>
        <dbReference type="ARBA" id="ARBA00023136"/>
    </source>
</evidence>
<evidence type="ECO:0000256" key="1">
    <source>
        <dbReference type="ARBA" id="ARBA00004141"/>
    </source>
</evidence>
<dbReference type="EnsemblMetazoa" id="SMAR006355-RA">
    <property type="protein sequence ID" value="SMAR006355-PA"/>
    <property type="gene ID" value="SMAR006355"/>
</dbReference>
<dbReference type="SUPFAM" id="SSF103473">
    <property type="entry name" value="MFS general substrate transporter"/>
    <property type="match status" value="2"/>
</dbReference>
<feature type="transmembrane region" description="Helical" evidence="5">
    <location>
        <begin position="56"/>
        <end position="75"/>
    </location>
</feature>
<comment type="subcellular location">
    <subcellularLocation>
        <location evidence="1">Membrane</location>
        <topology evidence="1">Multi-pass membrane protein</topology>
    </subcellularLocation>
</comment>
<keyword evidence="2 5" id="KW-0812">Transmembrane</keyword>
<feature type="transmembrane region" description="Helical" evidence="5">
    <location>
        <begin position="178"/>
        <end position="197"/>
    </location>
</feature>
<protein>
    <recommendedName>
        <fullName evidence="8">Major facilitator superfamily (MFS) profile domain-containing protein</fullName>
    </recommendedName>
</protein>
<name>T1IYP0_STRMM</name>
<dbReference type="GO" id="GO:0016020">
    <property type="term" value="C:membrane"/>
    <property type="evidence" value="ECO:0007669"/>
    <property type="project" value="UniProtKB-SubCell"/>
</dbReference>
<dbReference type="AlphaFoldDB" id="T1IYP0"/>
<evidence type="ECO:0000313" key="6">
    <source>
        <dbReference type="EnsemblMetazoa" id="SMAR006355-PA"/>
    </source>
</evidence>
<dbReference type="EMBL" id="JH431693">
    <property type="status" value="NOT_ANNOTATED_CDS"/>
    <property type="molecule type" value="Genomic_DNA"/>
</dbReference>
<proteinExistence type="predicted"/>
<dbReference type="HOGENOM" id="CLU_892312_0_0_1"/>
<sequence length="312" mass="35197">MDGKNSQFVVSIGSSYSPDLITLISTRFLLGFIAQGVQTVCLTYIFELFRRQMRTVMSFIMGMIAAILLPVQSFMRAGKLFNSFKEFLLESVTWLISEGKVEMSEKILTKFAKFNRIPISPTLREDLEEHKLEIQKQKFGRVRILVILIITSGLMTVGAYLVMYYYKDGLESIQTMAIYMALISRNIVAAITTNMITYSSELLPTILRIIFGNHYLYTLYGALSLMSALAIVFLPETFSKHMPHTVEDVERLMNKNVPDEEKQLLRHDSISDSFGSVNKTIPSLSSLMVSQELKHTAGSNVQEDNAGKNSAP</sequence>
<feature type="transmembrane region" description="Helical" evidence="5">
    <location>
        <begin position="20"/>
        <end position="44"/>
    </location>
</feature>
<reference evidence="7" key="1">
    <citation type="submission" date="2011-05" db="EMBL/GenBank/DDBJ databases">
        <authorList>
            <person name="Richards S.R."/>
            <person name="Qu J."/>
            <person name="Jiang H."/>
            <person name="Jhangiani S.N."/>
            <person name="Agravi P."/>
            <person name="Goodspeed R."/>
            <person name="Gross S."/>
            <person name="Mandapat C."/>
            <person name="Jackson L."/>
            <person name="Mathew T."/>
            <person name="Pu L."/>
            <person name="Thornton R."/>
            <person name="Saada N."/>
            <person name="Wilczek-Boney K.B."/>
            <person name="Lee S."/>
            <person name="Kovar C."/>
            <person name="Wu Y."/>
            <person name="Scherer S.E."/>
            <person name="Worley K.C."/>
            <person name="Muzny D.M."/>
            <person name="Gibbs R."/>
        </authorList>
    </citation>
    <scope>NUCLEOTIDE SEQUENCE</scope>
    <source>
        <strain evidence="7">Brora</strain>
    </source>
</reference>
<dbReference type="STRING" id="126957.T1IYP0"/>
<evidence type="ECO:0008006" key="8">
    <source>
        <dbReference type="Google" id="ProtNLM"/>
    </source>
</evidence>
<evidence type="ECO:0000256" key="5">
    <source>
        <dbReference type="SAM" id="Phobius"/>
    </source>
</evidence>
<dbReference type="Gene3D" id="1.20.1250.20">
    <property type="entry name" value="MFS general substrate transporter like domains"/>
    <property type="match status" value="1"/>
</dbReference>
<reference evidence="6" key="2">
    <citation type="submission" date="2015-02" db="UniProtKB">
        <authorList>
            <consortium name="EnsemblMetazoa"/>
        </authorList>
    </citation>
    <scope>IDENTIFICATION</scope>
</reference>
<evidence type="ECO:0000256" key="3">
    <source>
        <dbReference type="ARBA" id="ARBA00022989"/>
    </source>
</evidence>
<dbReference type="Proteomes" id="UP000014500">
    <property type="component" value="Unassembled WGS sequence"/>
</dbReference>
<feature type="transmembrane region" description="Helical" evidence="5">
    <location>
        <begin position="144"/>
        <end position="166"/>
    </location>
</feature>
<evidence type="ECO:0000256" key="2">
    <source>
        <dbReference type="ARBA" id="ARBA00022692"/>
    </source>
</evidence>
<organism evidence="6 7">
    <name type="scientific">Strigamia maritima</name>
    <name type="common">European centipede</name>
    <name type="synonym">Geophilus maritimus</name>
    <dbReference type="NCBI Taxonomy" id="126957"/>
    <lineage>
        <taxon>Eukaryota</taxon>
        <taxon>Metazoa</taxon>
        <taxon>Ecdysozoa</taxon>
        <taxon>Arthropoda</taxon>
        <taxon>Myriapoda</taxon>
        <taxon>Chilopoda</taxon>
        <taxon>Pleurostigmophora</taxon>
        <taxon>Geophilomorpha</taxon>
        <taxon>Linotaeniidae</taxon>
        <taxon>Strigamia</taxon>
    </lineage>
</organism>
<evidence type="ECO:0000313" key="7">
    <source>
        <dbReference type="Proteomes" id="UP000014500"/>
    </source>
</evidence>
<keyword evidence="4 5" id="KW-0472">Membrane</keyword>
<keyword evidence="7" id="KW-1185">Reference proteome</keyword>
<keyword evidence="3 5" id="KW-1133">Transmembrane helix</keyword>
<accession>T1IYP0</accession>
<feature type="transmembrane region" description="Helical" evidence="5">
    <location>
        <begin position="217"/>
        <end position="234"/>
    </location>
</feature>
<dbReference type="PhylomeDB" id="T1IYP0"/>
<dbReference type="InterPro" id="IPR036259">
    <property type="entry name" value="MFS_trans_sf"/>
</dbReference>
<dbReference type="PANTHER" id="PTHR24064">
    <property type="entry name" value="SOLUTE CARRIER FAMILY 22 MEMBER"/>
    <property type="match status" value="1"/>
</dbReference>